<accession>A0A3B1E500</accession>
<dbReference type="FunFam" id="3.90.1180.10:FF:000001">
    <property type="entry name" value="50S ribosomal protein L13"/>
    <property type="match status" value="1"/>
</dbReference>
<dbReference type="HAMAP" id="MF_01366">
    <property type="entry name" value="Ribosomal_uL13"/>
    <property type="match status" value="1"/>
</dbReference>
<evidence type="ECO:0000313" key="4">
    <source>
        <dbReference type="EMBL" id="VAX41125.1"/>
    </source>
</evidence>
<proteinExistence type="inferred from homology"/>
<dbReference type="GO" id="GO:0003729">
    <property type="term" value="F:mRNA binding"/>
    <property type="evidence" value="ECO:0007669"/>
    <property type="project" value="UniProtKB-ARBA"/>
</dbReference>
<sequence>MLRRQTYHAKAGDFEKSWHVVDAEDISLGRLAADVAVILMGKHRPEYTPHTDTGDFVIVTNAGKVGLTGNKATQKLKKHYTGYPGGLKAETYGSVRDRRPEKLIEDAVRRMLPKNRLGRQMLKKLKVYPGAEHPHQAQQPKTMTV</sequence>
<organism evidence="4">
    <name type="scientific">hydrothermal vent metagenome</name>
    <dbReference type="NCBI Taxonomy" id="652676"/>
    <lineage>
        <taxon>unclassified sequences</taxon>
        <taxon>metagenomes</taxon>
        <taxon>ecological metagenomes</taxon>
    </lineage>
</organism>
<dbReference type="EMBL" id="UOGK01000496">
    <property type="protein sequence ID" value="VAX41125.1"/>
    <property type="molecule type" value="Genomic_DNA"/>
</dbReference>
<dbReference type="GO" id="GO:0003735">
    <property type="term" value="F:structural constituent of ribosome"/>
    <property type="evidence" value="ECO:0007669"/>
    <property type="project" value="InterPro"/>
</dbReference>
<dbReference type="SUPFAM" id="SSF52161">
    <property type="entry name" value="Ribosomal protein L13"/>
    <property type="match status" value="1"/>
</dbReference>
<dbReference type="PANTHER" id="PTHR11545:SF2">
    <property type="entry name" value="LARGE RIBOSOMAL SUBUNIT PROTEIN UL13M"/>
    <property type="match status" value="1"/>
</dbReference>
<dbReference type="Pfam" id="PF00572">
    <property type="entry name" value="Ribosomal_L13"/>
    <property type="match status" value="1"/>
</dbReference>
<dbReference type="GO" id="GO:0006412">
    <property type="term" value="P:translation"/>
    <property type="evidence" value="ECO:0007669"/>
    <property type="project" value="InterPro"/>
</dbReference>
<dbReference type="InterPro" id="IPR005823">
    <property type="entry name" value="Ribosomal_uL13_bac-type"/>
</dbReference>
<dbReference type="NCBIfam" id="TIGR01066">
    <property type="entry name" value="rplM_bact"/>
    <property type="match status" value="1"/>
</dbReference>
<keyword evidence="2 4" id="KW-0689">Ribosomal protein</keyword>
<evidence type="ECO:0000256" key="2">
    <source>
        <dbReference type="ARBA" id="ARBA00022980"/>
    </source>
</evidence>
<dbReference type="GO" id="GO:0017148">
    <property type="term" value="P:negative regulation of translation"/>
    <property type="evidence" value="ECO:0007669"/>
    <property type="project" value="TreeGrafter"/>
</dbReference>
<dbReference type="Gene3D" id="3.90.1180.10">
    <property type="entry name" value="Ribosomal protein L13"/>
    <property type="match status" value="1"/>
</dbReference>
<dbReference type="InterPro" id="IPR036899">
    <property type="entry name" value="Ribosomal_uL13_sf"/>
</dbReference>
<gene>
    <name evidence="4" type="ORF">MNBD_PLANCTO03-1536</name>
</gene>
<evidence type="ECO:0000256" key="3">
    <source>
        <dbReference type="ARBA" id="ARBA00023274"/>
    </source>
</evidence>
<dbReference type="InterPro" id="IPR023563">
    <property type="entry name" value="Ribosomal_uL13_CS"/>
</dbReference>
<dbReference type="PIRSF" id="PIRSF002181">
    <property type="entry name" value="Ribosomal_L13"/>
    <property type="match status" value="1"/>
</dbReference>
<protein>
    <submittedName>
        <fullName evidence="4">LSU ribosomal protein L13p (L13Ae)</fullName>
    </submittedName>
</protein>
<keyword evidence="3" id="KW-0687">Ribonucleoprotein</keyword>
<dbReference type="InterPro" id="IPR005822">
    <property type="entry name" value="Ribosomal_uL13"/>
</dbReference>
<dbReference type="PROSITE" id="PS00783">
    <property type="entry name" value="RIBOSOMAL_L13"/>
    <property type="match status" value="1"/>
</dbReference>
<dbReference type="CDD" id="cd00392">
    <property type="entry name" value="Ribosomal_L13"/>
    <property type="match status" value="1"/>
</dbReference>
<dbReference type="GO" id="GO:0022625">
    <property type="term" value="C:cytosolic large ribosomal subunit"/>
    <property type="evidence" value="ECO:0007669"/>
    <property type="project" value="TreeGrafter"/>
</dbReference>
<comment type="similarity">
    <text evidence="1">Belongs to the universal ribosomal protein uL13 family.</text>
</comment>
<evidence type="ECO:0000256" key="1">
    <source>
        <dbReference type="ARBA" id="ARBA00006227"/>
    </source>
</evidence>
<dbReference type="PANTHER" id="PTHR11545">
    <property type="entry name" value="RIBOSOMAL PROTEIN L13"/>
    <property type="match status" value="1"/>
</dbReference>
<reference evidence="4" key="1">
    <citation type="submission" date="2018-06" db="EMBL/GenBank/DDBJ databases">
        <authorList>
            <person name="Zhirakovskaya E."/>
        </authorList>
    </citation>
    <scope>NUCLEOTIDE SEQUENCE</scope>
</reference>
<dbReference type="AlphaFoldDB" id="A0A3B1E500"/>
<name>A0A3B1E500_9ZZZZ</name>